<protein>
    <submittedName>
        <fullName evidence="2">Uncharacterized protein</fullName>
    </submittedName>
</protein>
<name>A0AAE1AH17_9GAST</name>
<dbReference type="Proteomes" id="UP001283361">
    <property type="component" value="Unassembled WGS sequence"/>
</dbReference>
<accession>A0AAE1AH17</accession>
<keyword evidence="3" id="KW-1185">Reference proteome</keyword>
<evidence type="ECO:0000256" key="1">
    <source>
        <dbReference type="SAM" id="MobiDB-lite"/>
    </source>
</evidence>
<reference evidence="2" key="1">
    <citation type="journal article" date="2023" name="G3 (Bethesda)">
        <title>A reference genome for the long-term kleptoplast-retaining sea slug Elysia crispata morphotype clarki.</title>
        <authorList>
            <person name="Eastman K.E."/>
            <person name="Pendleton A.L."/>
            <person name="Shaikh M.A."/>
            <person name="Suttiyut T."/>
            <person name="Ogas R."/>
            <person name="Tomko P."/>
            <person name="Gavelis G."/>
            <person name="Widhalm J.R."/>
            <person name="Wisecaver J.H."/>
        </authorList>
    </citation>
    <scope>NUCLEOTIDE SEQUENCE</scope>
    <source>
        <strain evidence="2">ECLA1</strain>
    </source>
</reference>
<feature type="compositionally biased region" description="Low complexity" evidence="1">
    <location>
        <begin position="117"/>
        <end position="132"/>
    </location>
</feature>
<dbReference type="EMBL" id="JAWDGP010001927">
    <property type="protein sequence ID" value="KAK3786941.1"/>
    <property type="molecule type" value="Genomic_DNA"/>
</dbReference>
<sequence>MREWRVASGSRAWAGSNPPAVSVRMFYGSCSGGTYATLASAYRLMGAPLASGAIRLQEASVVTCPQFQLNPPYNLERDAGDAKQIKTAPYGWDCSLFLLSTGTSCHLSLSLSGNTVTRQSSAPSTSSVTSPTHRPPSESISLHREKTEGHKPERAQASQAERLSQGRGRCHASRGSPAPDDVLTRSYVVRAPRPTSR</sequence>
<proteinExistence type="predicted"/>
<dbReference type="AlphaFoldDB" id="A0AAE1AH17"/>
<gene>
    <name evidence="2" type="ORF">RRG08_037406</name>
</gene>
<evidence type="ECO:0000313" key="3">
    <source>
        <dbReference type="Proteomes" id="UP001283361"/>
    </source>
</evidence>
<feature type="compositionally biased region" description="Basic and acidic residues" evidence="1">
    <location>
        <begin position="141"/>
        <end position="154"/>
    </location>
</feature>
<feature type="region of interest" description="Disordered" evidence="1">
    <location>
        <begin position="115"/>
        <end position="197"/>
    </location>
</feature>
<organism evidence="2 3">
    <name type="scientific">Elysia crispata</name>
    <name type="common">lettuce slug</name>
    <dbReference type="NCBI Taxonomy" id="231223"/>
    <lineage>
        <taxon>Eukaryota</taxon>
        <taxon>Metazoa</taxon>
        <taxon>Spiralia</taxon>
        <taxon>Lophotrochozoa</taxon>
        <taxon>Mollusca</taxon>
        <taxon>Gastropoda</taxon>
        <taxon>Heterobranchia</taxon>
        <taxon>Euthyneura</taxon>
        <taxon>Panpulmonata</taxon>
        <taxon>Sacoglossa</taxon>
        <taxon>Placobranchoidea</taxon>
        <taxon>Plakobranchidae</taxon>
        <taxon>Elysia</taxon>
    </lineage>
</organism>
<evidence type="ECO:0000313" key="2">
    <source>
        <dbReference type="EMBL" id="KAK3786941.1"/>
    </source>
</evidence>
<comment type="caution">
    <text evidence="2">The sequence shown here is derived from an EMBL/GenBank/DDBJ whole genome shotgun (WGS) entry which is preliminary data.</text>
</comment>